<dbReference type="InterPro" id="IPR036866">
    <property type="entry name" value="RibonucZ/Hydroxyglut_hydro"/>
</dbReference>
<dbReference type="EMBL" id="MGGP01000029">
    <property type="protein sequence ID" value="OGM31208.1"/>
    <property type="molecule type" value="Genomic_DNA"/>
</dbReference>
<evidence type="ECO:0008006" key="6">
    <source>
        <dbReference type="Google" id="ProtNLM"/>
    </source>
</evidence>
<evidence type="ECO:0000313" key="5">
    <source>
        <dbReference type="Proteomes" id="UP000178870"/>
    </source>
</evidence>
<dbReference type="InterPro" id="IPR001279">
    <property type="entry name" value="Metallo-B-lactamas"/>
</dbReference>
<gene>
    <name evidence="4" type="ORF">A2803_01905</name>
</gene>
<dbReference type="CDD" id="cd16295">
    <property type="entry name" value="TTHA0252-CPSF-like_MBL-fold"/>
    <property type="match status" value="1"/>
</dbReference>
<dbReference type="InterPro" id="IPR050698">
    <property type="entry name" value="MBL"/>
</dbReference>
<evidence type="ECO:0000313" key="4">
    <source>
        <dbReference type="EMBL" id="OGM31208.1"/>
    </source>
</evidence>
<dbReference type="Gene3D" id="3.60.15.10">
    <property type="entry name" value="Ribonuclease Z/Hydroxyacylglutathione hydrolase-like"/>
    <property type="match status" value="1"/>
</dbReference>
<sequence length="443" mass="48942">MQIQFLGAAGTVTGSSFLLTNNNQKILIDMGMFQGSRELEELNQKPLTFAANEINTVFLTHAHLDHVGRMPILMKHGFAGSVYMTAATREIAEVALLDAAKIMQTEHEKPILYTEEDVFSLLAHTKIVSYGEEINLGGFTALFRDAGHILGSASIEIHLGEHTLAFSGDLGNSPEELVKPTEYIKLADTVIMESTYGDRNHPDEDPNEVIIGEIKKIEGTGGALLIPSFSVERTQALLHKIAHFKADGKISHEIPVYLDSPMGEAVTEIYKKFPSLYNAELFSDSKSHDPFSFPDLRIVANYKESQKIHTEAGAKVIIAGSGMMTGGRILEHAIHYLPLSTTSLLIVGFQAENTIGRQIEEGAKSVAIYGQEVAVNSQVIMIHSMSAHADKKLLLRWLKEIEGVNKIFLVHGENTSREALRREIKKFSRGEVFLPHLEETVEI</sequence>
<dbReference type="SUPFAM" id="SSF56281">
    <property type="entry name" value="Metallo-hydrolase/oxidoreductase"/>
    <property type="match status" value="1"/>
</dbReference>
<comment type="caution">
    <text evidence="4">The sequence shown here is derived from an EMBL/GenBank/DDBJ whole genome shotgun (WGS) entry which is preliminary data.</text>
</comment>
<organism evidence="4 5">
    <name type="scientific">Candidatus Woesebacteria bacterium RIFCSPHIGHO2_01_FULL_44_21</name>
    <dbReference type="NCBI Taxonomy" id="1802503"/>
    <lineage>
        <taxon>Bacteria</taxon>
        <taxon>Candidatus Woeseibacteriota</taxon>
    </lineage>
</organism>
<reference evidence="4 5" key="1">
    <citation type="journal article" date="2016" name="Nat. Commun.">
        <title>Thousands of microbial genomes shed light on interconnected biogeochemical processes in an aquifer system.</title>
        <authorList>
            <person name="Anantharaman K."/>
            <person name="Brown C.T."/>
            <person name="Hug L.A."/>
            <person name="Sharon I."/>
            <person name="Castelle C.J."/>
            <person name="Probst A.J."/>
            <person name="Thomas B.C."/>
            <person name="Singh A."/>
            <person name="Wilkins M.J."/>
            <person name="Karaoz U."/>
            <person name="Brodie E.L."/>
            <person name="Williams K.H."/>
            <person name="Hubbard S.S."/>
            <person name="Banfield J.F."/>
        </authorList>
    </citation>
    <scope>NUCLEOTIDE SEQUENCE [LARGE SCALE GENOMIC DNA]</scope>
</reference>
<dbReference type="Pfam" id="PF10996">
    <property type="entry name" value="Beta-Casp"/>
    <property type="match status" value="1"/>
</dbReference>
<dbReference type="GO" id="GO:0004521">
    <property type="term" value="F:RNA endonuclease activity"/>
    <property type="evidence" value="ECO:0007669"/>
    <property type="project" value="TreeGrafter"/>
</dbReference>
<dbReference type="PANTHER" id="PTHR11203">
    <property type="entry name" value="CLEAVAGE AND POLYADENYLATION SPECIFICITY FACTOR FAMILY MEMBER"/>
    <property type="match status" value="1"/>
</dbReference>
<evidence type="ECO:0000259" key="2">
    <source>
        <dbReference type="SMART" id="SM00849"/>
    </source>
</evidence>
<dbReference type="InterPro" id="IPR022712">
    <property type="entry name" value="Beta_Casp"/>
</dbReference>
<evidence type="ECO:0000259" key="3">
    <source>
        <dbReference type="SMART" id="SM01027"/>
    </source>
</evidence>
<keyword evidence="1" id="KW-0378">Hydrolase</keyword>
<dbReference type="Pfam" id="PF00753">
    <property type="entry name" value="Lactamase_B"/>
    <property type="match status" value="1"/>
</dbReference>
<proteinExistence type="predicted"/>
<dbReference type="InterPro" id="IPR011108">
    <property type="entry name" value="RMMBL"/>
</dbReference>
<feature type="domain" description="Metallo-beta-lactamase" evidence="2">
    <location>
        <begin position="13"/>
        <end position="213"/>
    </location>
</feature>
<name>A0A1F7YWX6_9BACT</name>
<feature type="domain" description="Beta-Casp" evidence="3">
    <location>
        <begin position="234"/>
        <end position="359"/>
    </location>
</feature>
<dbReference type="Gene3D" id="3.40.50.10890">
    <property type="match status" value="1"/>
</dbReference>
<dbReference type="Pfam" id="PF07521">
    <property type="entry name" value="RMMBL"/>
    <property type="match status" value="1"/>
</dbReference>
<dbReference type="SMART" id="SM00849">
    <property type="entry name" value="Lactamase_B"/>
    <property type="match status" value="1"/>
</dbReference>
<dbReference type="Proteomes" id="UP000178870">
    <property type="component" value="Unassembled WGS sequence"/>
</dbReference>
<dbReference type="AlphaFoldDB" id="A0A1F7YWX6"/>
<dbReference type="GO" id="GO:0016787">
    <property type="term" value="F:hydrolase activity"/>
    <property type="evidence" value="ECO:0007669"/>
    <property type="project" value="UniProtKB-KW"/>
</dbReference>
<evidence type="ECO:0000256" key="1">
    <source>
        <dbReference type="ARBA" id="ARBA00022801"/>
    </source>
</evidence>
<dbReference type="PANTHER" id="PTHR11203:SF37">
    <property type="entry name" value="INTEGRATOR COMPLEX SUBUNIT 11"/>
    <property type="match status" value="1"/>
</dbReference>
<dbReference type="SMART" id="SM01027">
    <property type="entry name" value="Beta-Casp"/>
    <property type="match status" value="1"/>
</dbReference>
<accession>A0A1F7YWX6</accession>
<protein>
    <recommendedName>
        <fullName evidence="6">MBL fold metallo-hydrolase</fullName>
    </recommendedName>
</protein>